<accession>A0A3S0ZFK3</accession>
<feature type="compositionally biased region" description="Polar residues" evidence="1">
    <location>
        <begin position="73"/>
        <end position="83"/>
    </location>
</feature>
<dbReference type="AlphaFoldDB" id="A0A3S0ZFK3"/>
<evidence type="ECO:0000313" key="2">
    <source>
        <dbReference type="EMBL" id="RUR71922.1"/>
    </source>
</evidence>
<dbReference type="EMBL" id="RXFT01000027">
    <property type="protein sequence ID" value="RUR71922.1"/>
    <property type="molecule type" value="Genomic_DNA"/>
</dbReference>
<protein>
    <submittedName>
        <fullName evidence="2">Transposase</fullName>
    </submittedName>
</protein>
<dbReference type="Proteomes" id="UP000281118">
    <property type="component" value="Unassembled WGS sequence"/>
</dbReference>
<evidence type="ECO:0000256" key="1">
    <source>
        <dbReference type="SAM" id="MobiDB-lite"/>
    </source>
</evidence>
<sequence>MAACAEPGVTVAAAARAFGLNDNLVHDWRRGCSGAGVSKPIGTSLQESSPEFVALSLPSSQPPQHRRLLPRGSVSNSSVGLLA</sequence>
<dbReference type="OrthoDB" id="9800877at2"/>
<gene>
    <name evidence="2" type="ORF">EJP67_33235</name>
</gene>
<organism evidence="2 3">
    <name type="scientific">Variovorax guangxiensis</name>
    <dbReference type="NCBI Taxonomy" id="1775474"/>
    <lineage>
        <taxon>Bacteria</taxon>
        <taxon>Pseudomonadati</taxon>
        <taxon>Pseudomonadota</taxon>
        <taxon>Betaproteobacteria</taxon>
        <taxon>Burkholderiales</taxon>
        <taxon>Comamonadaceae</taxon>
        <taxon>Variovorax</taxon>
    </lineage>
</organism>
<evidence type="ECO:0000313" key="3">
    <source>
        <dbReference type="Proteomes" id="UP000281118"/>
    </source>
</evidence>
<name>A0A3S0ZFK3_9BURK</name>
<proteinExistence type="predicted"/>
<feature type="region of interest" description="Disordered" evidence="1">
    <location>
        <begin position="52"/>
        <end position="83"/>
    </location>
</feature>
<comment type="caution">
    <text evidence="2">The sequence shown here is derived from an EMBL/GenBank/DDBJ whole genome shotgun (WGS) entry which is preliminary data.</text>
</comment>
<reference evidence="2 3" key="1">
    <citation type="submission" date="2018-12" db="EMBL/GenBank/DDBJ databases">
        <title>The genome sequences of Variovorax guangxiensis DSM 27352.</title>
        <authorList>
            <person name="Gao J."/>
            <person name="Sun J."/>
        </authorList>
    </citation>
    <scope>NUCLEOTIDE SEQUENCE [LARGE SCALE GENOMIC DNA]</scope>
    <source>
        <strain evidence="2 3">DSM 27352</strain>
    </source>
</reference>